<protein>
    <submittedName>
        <fullName evidence="1">ABC-type phosphate transport system, auxiliary component</fullName>
    </submittedName>
</protein>
<name>A0A377PQ07_HAFAL</name>
<reference evidence="1 2" key="1">
    <citation type="submission" date="2018-06" db="EMBL/GenBank/DDBJ databases">
        <authorList>
            <consortium name="Pathogen Informatics"/>
            <person name="Doyle S."/>
        </authorList>
    </citation>
    <scope>NUCLEOTIDE SEQUENCE [LARGE SCALE GENOMIC DNA]</scope>
    <source>
        <strain evidence="1 2">NCTC8105</strain>
    </source>
</reference>
<dbReference type="Proteomes" id="UP000254821">
    <property type="component" value="Unassembled WGS sequence"/>
</dbReference>
<evidence type="ECO:0000313" key="2">
    <source>
        <dbReference type="Proteomes" id="UP000254821"/>
    </source>
</evidence>
<dbReference type="EMBL" id="UGHP01000001">
    <property type="protein sequence ID" value="STQ81403.1"/>
    <property type="molecule type" value="Genomic_DNA"/>
</dbReference>
<accession>A0A377PQ07</accession>
<dbReference type="AlphaFoldDB" id="A0A377PQ07"/>
<organism evidence="1 2">
    <name type="scientific">Hafnia alvei</name>
    <dbReference type="NCBI Taxonomy" id="569"/>
    <lineage>
        <taxon>Bacteria</taxon>
        <taxon>Pseudomonadati</taxon>
        <taxon>Pseudomonadota</taxon>
        <taxon>Gammaproteobacteria</taxon>
        <taxon>Enterobacterales</taxon>
        <taxon>Hafniaceae</taxon>
        <taxon>Hafnia</taxon>
    </lineage>
</organism>
<gene>
    <name evidence="1" type="ORF">NCTC8105_03583</name>
</gene>
<evidence type="ECO:0000313" key="1">
    <source>
        <dbReference type="EMBL" id="STQ81403.1"/>
    </source>
</evidence>
<proteinExistence type="predicted"/>
<sequence>MRYFWPHSVYEFELNNGQRIIGERYAINQIPRQQLLDAGIKLAPDAPTTLPRYLIKTGNREWQNQDFVTLLAQDIRHTRKPKDLLVLEREHNGTPMVI</sequence>